<dbReference type="Proteomes" id="UP001054821">
    <property type="component" value="Chromosome 1"/>
</dbReference>
<proteinExistence type="predicted"/>
<gene>
    <name evidence="2" type="ORF">ALMOND_2B001153</name>
    <name evidence="1" type="ORF">L3X38_003361</name>
</gene>
<evidence type="ECO:0000313" key="2">
    <source>
        <dbReference type="EMBL" id="VVA24086.1"/>
    </source>
</evidence>
<reference evidence="2" key="1">
    <citation type="submission" date="2019-07" db="EMBL/GenBank/DDBJ databases">
        <authorList>
            <person name="Alioto T."/>
            <person name="Alioto T."/>
            <person name="Gomez Garrido J."/>
        </authorList>
    </citation>
    <scope>NUCLEOTIDE SEQUENCE</scope>
</reference>
<reference evidence="3" key="2">
    <citation type="journal article" date="2020" name="Plant J.">
        <title>Transposons played a major role in the diversification between the closely related almond and peach genomes: results from the almond genome sequence.</title>
        <authorList>
            <person name="Alioto T."/>
            <person name="Alexiou K.G."/>
            <person name="Bardil A."/>
            <person name="Barteri F."/>
            <person name="Castanera R."/>
            <person name="Cruz F."/>
            <person name="Dhingra A."/>
            <person name="Duval H."/>
            <person name="Fernandez I Marti A."/>
            <person name="Frias L."/>
            <person name="Galan B."/>
            <person name="Garcia J.L."/>
            <person name="Howad W."/>
            <person name="Gomez-Garrido J."/>
            <person name="Gut M."/>
            <person name="Julca I."/>
            <person name="Morata J."/>
            <person name="Puigdomenech P."/>
            <person name="Ribeca P."/>
            <person name="Rubio Cabetas M.J."/>
            <person name="Vlasova A."/>
            <person name="Wirthensohn M."/>
            <person name="Garcia-Mas J."/>
            <person name="Gabaldon T."/>
            <person name="Casacuberta J.M."/>
            <person name="Arus P."/>
        </authorList>
    </citation>
    <scope>NUCLEOTIDE SEQUENCE [LARGE SCALE GENOMIC DNA]</scope>
    <source>
        <strain evidence="3">cv. Texas</strain>
    </source>
</reference>
<evidence type="ECO:0000313" key="3">
    <source>
        <dbReference type="Proteomes" id="UP000327085"/>
    </source>
</evidence>
<dbReference type="Gramene" id="VVA24086">
    <property type="protein sequence ID" value="VVA24086"/>
    <property type="gene ID" value="Prudul26B001153"/>
</dbReference>
<protein>
    <submittedName>
        <fullName evidence="2">Uncharacterized protein</fullName>
    </submittedName>
</protein>
<sequence length="232" mass="25496">MEKNKVDYFTCKVIGGTLPWKKSDFLVHLFNLSLYTVSSIYQTGEPALAKMEEEGGGGGGRRKEMVWSLMAAAGTAGSEQQLALLVAVARKEVVEVLGRLGAPISIIPYTMRHALKRTGSLNGQYTRTGNGDVLEQVFKRKTNRRLQRPSSSSRGNLRTGPFRTAVWNVVKANISVFSPLFLQHIRPVRDFGSISPISWNIADILSTAAAEEAGSRILAIKLANHVTLLRTR</sequence>
<dbReference type="InParanoid" id="A0A5E4F857"/>
<dbReference type="Proteomes" id="UP000327085">
    <property type="component" value="Chromosome 1"/>
</dbReference>
<evidence type="ECO:0000313" key="4">
    <source>
        <dbReference type="Proteomes" id="UP001054821"/>
    </source>
</evidence>
<reference evidence="1 4" key="3">
    <citation type="journal article" date="2022" name="G3 (Bethesda)">
        <title>Whole-genome sequence and methylome profiling of the almond [Prunus dulcis (Mill.) D.A. Webb] cultivar 'Nonpareil'.</title>
        <authorList>
            <person name="D'Amico-Willman K.M."/>
            <person name="Ouma W.Z."/>
            <person name="Meulia T."/>
            <person name="Sideli G.M."/>
            <person name="Gradziel T.M."/>
            <person name="Fresnedo-Ramirez J."/>
        </authorList>
    </citation>
    <scope>NUCLEOTIDE SEQUENCE [LARGE SCALE GENOMIC DNA]</scope>
    <source>
        <strain evidence="1">Clone GOH B32 T37-40</strain>
    </source>
</reference>
<keyword evidence="4" id="KW-1185">Reference proteome</keyword>
<evidence type="ECO:0000313" key="1">
    <source>
        <dbReference type="EMBL" id="KAI5350470.1"/>
    </source>
</evidence>
<name>A0A5E4F857_PRUDU</name>
<accession>A0A5E4F857</accession>
<dbReference type="EMBL" id="CABIKO010000078">
    <property type="protein sequence ID" value="VVA24086.1"/>
    <property type="molecule type" value="Genomic_DNA"/>
</dbReference>
<organism evidence="2 3">
    <name type="scientific">Prunus dulcis</name>
    <name type="common">Almond</name>
    <name type="synonym">Amygdalus dulcis</name>
    <dbReference type="NCBI Taxonomy" id="3755"/>
    <lineage>
        <taxon>Eukaryota</taxon>
        <taxon>Viridiplantae</taxon>
        <taxon>Streptophyta</taxon>
        <taxon>Embryophyta</taxon>
        <taxon>Tracheophyta</taxon>
        <taxon>Spermatophyta</taxon>
        <taxon>Magnoliopsida</taxon>
        <taxon>eudicotyledons</taxon>
        <taxon>Gunneridae</taxon>
        <taxon>Pentapetalae</taxon>
        <taxon>rosids</taxon>
        <taxon>fabids</taxon>
        <taxon>Rosales</taxon>
        <taxon>Rosaceae</taxon>
        <taxon>Amygdaloideae</taxon>
        <taxon>Amygdaleae</taxon>
        <taxon>Prunus</taxon>
    </lineage>
</organism>
<dbReference type="EMBL" id="JAJFAZ020000001">
    <property type="protein sequence ID" value="KAI5350470.1"/>
    <property type="molecule type" value="Genomic_DNA"/>
</dbReference>
<dbReference type="AlphaFoldDB" id="A0A5E4F857"/>